<dbReference type="EMBL" id="CM055092">
    <property type="protein sequence ID" value="KAJ7569312.1"/>
    <property type="molecule type" value="Genomic_DNA"/>
</dbReference>
<evidence type="ECO:0000313" key="2">
    <source>
        <dbReference type="Proteomes" id="UP001162992"/>
    </source>
</evidence>
<accession>A0ACC2ESA8</accession>
<dbReference type="Proteomes" id="UP001162992">
    <property type="component" value="Chromosome 1"/>
</dbReference>
<gene>
    <name evidence="1" type="ORF">O6H91_01G072100</name>
</gene>
<sequence>MCILELLAQRLIIPPALTAVTVGKTSRQPLLSPLGKTQLVQWINRGIVRLPPGSDHHRSWLWRRNSCVDFRIALSSIPRILVLHWPLRVG</sequence>
<protein>
    <submittedName>
        <fullName evidence="1">Uncharacterized protein</fullName>
    </submittedName>
</protein>
<evidence type="ECO:0000313" key="1">
    <source>
        <dbReference type="EMBL" id="KAJ7569312.1"/>
    </source>
</evidence>
<organism evidence="1 2">
    <name type="scientific">Diphasiastrum complanatum</name>
    <name type="common">Issler's clubmoss</name>
    <name type="synonym">Lycopodium complanatum</name>
    <dbReference type="NCBI Taxonomy" id="34168"/>
    <lineage>
        <taxon>Eukaryota</taxon>
        <taxon>Viridiplantae</taxon>
        <taxon>Streptophyta</taxon>
        <taxon>Embryophyta</taxon>
        <taxon>Tracheophyta</taxon>
        <taxon>Lycopodiopsida</taxon>
        <taxon>Lycopodiales</taxon>
        <taxon>Lycopodiaceae</taxon>
        <taxon>Lycopodioideae</taxon>
        <taxon>Diphasiastrum</taxon>
    </lineage>
</organism>
<reference evidence="2" key="1">
    <citation type="journal article" date="2024" name="Proc. Natl. Acad. Sci. U.S.A.">
        <title>Extraordinary preservation of gene collinearity over three hundred million years revealed in homosporous lycophytes.</title>
        <authorList>
            <person name="Li C."/>
            <person name="Wickell D."/>
            <person name="Kuo L.Y."/>
            <person name="Chen X."/>
            <person name="Nie B."/>
            <person name="Liao X."/>
            <person name="Peng D."/>
            <person name="Ji J."/>
            <person name="Jenkins J."/>
            <person name="Williams M."/>
            <person name="Shu S."/>
            <person name="Plott C."/>
            <person name="Barry K."/>
            <person name="Rajasekar S."/>
            <person name="Grimwood J."/>
            <person name="Han X."/>
            <person name="Sun S."/>
            <person name="Hou Z."/>
            <person name="He W."/>
            <person name="Dai G."/>
            <person name="Sun C."/>
            <person name="Schmutz J."/>
            <person name="Leebens-Mack J.H."/>
            <person name="Li F.W."/>
            <person name="Wang L."/>
        </authorList>
    </citation>
    <scope>NUCLEOTIDE SEQUENCE [LARGE SCALE GENOMIC DNA]</scope>
    <source>
        <strain evidence="2">cv. PW_Plant_1</strain>
    </source>
</reference>
<keyword evidence="2" id="KW-1185">Reference proteome</keyword>
<comment type="caution">
    <text evidence="1">The sequence shown here is derived from an EMBL/GenBank/DDBJ whole genome shotgun (WGS) entry which is preliminary data.</text>
</comment>
<proteinExistence type="predicted"/>
<name>A0ACC2ESA8_DIPCM</name>